<dbReference type="Pfam" id="PF03170">
    <property type="entry name" value="BcsB"/>
    <property type="match status" value="1"/>
</dbReference>
<dbReference type="NCBIfam" id="NF008323">
    <property type="entry name" value="PRK11114.1-1"/>
    <property type="match status" value="1"/>
</dbReference>
<dbReference type="Gene3D" id="2.60.120.260">
    <property type="entry name" value="Galactose-binding domain-like"/>
    <property type="match status" value="2"/>
</dbReference>
<proteinExistence type="inferred from homology"/>
<evidence type="ECO:0000256" key="6">
    <source>
        <dbReference type="ARBA" id="ARBA00021844"/>
    </source>
</evidence>
<evidence type="ECO:0000256" key="11">
    <source>
        <dbReference type="ARBA" id="ARBA00022916"/>
    </source>
</evidence>
<dbReference type="GO" id="GO:0005886">
    <property type="term" value="C:plasma membrane"/>
    <property type="evidence" value="ECO:0007669"/>
    <property type="project" value="UniProtKB-SubCell"/>
</dbReference>
<keyword evidence="13 15" id="KW-0472">Membrane</keyword>
<evidence type="ECO:0000256" key="7">
    <source>
        <dbReference type="ARBA" id="ARBA00022475"/>
    </source>
</evidence>
<keyword evidence="7 15" id="KW-1003">Cell membrane</keyword>
<evidence type="ECO:0000256" key="14">
    <source>
        <dbReference type="ARBA" id="ARBA00033444"/>
    </source>
</evidence>
<feature type="chain" id="PRO_5016477455" description="Cyclic di-GMP-binding protein" evidence="15">
    <location>
        <begin position="20"/>
        <end position="735"/>
    </location>
</feature>
<feature type="signal peptide" evidence="15">
    <location>
        <begin position="1"/>
        <end position="19"/>
    </location>
</feature>
<name>A0A378LP36_9GAMM</name>
<dbReference type="OrthoDB" id="9806702at2"/>
<feature type="transmembrane region" description="Helical" evidence="15">
    <location>
        <begin position="702"/>
        <end position="723"/>
    </location>
</feature>
<keyword evidence="8 15" id="KW-0997">Cell inner membrane</keyword>
<evidence type="ECO:0000256" key="2">
    <source>
        <dbReference type="ARBA" id="ARBA00004377"/>
    </source>
</evidence>
<keyword evidence="12 15" id="KW-1133">Transmembrane helix</keyword>
<evidence type="ECO:0000256" key="8">
    <source>
        <dbReference type="ARBA" id="ARBA00022519"/>
    </source>
</evidence>
<protein>
    <recommendedName>
        <fullName evidence="6 15">Cyclic di-GMP-binding protein</fullName>
    </recommendedName>
    <alternativeName>
        <fullName evidence="14 15">Cellulose synthase regulatory subunit</fullName>
    </alternativeName>
</protein>
<evidence type="ECO:0000256" key="9">
    <source>
        <dbReference type="ARBA" id="ARBA00022636"/>
    </source>
</evidence>
<dbReference type="EMBL" id="UGPB01000001">
    <property type="protein sequence ID" value="STY28745.1"/>
    <property type="molecule type" value="Genomic_DNA"/>
</dbReference>
<evidence type="ECO:0000256" key="3">
    <source>
        <dbReference type="ARBA" id="ARBA00005186"/>
    </source>
</evidence>
<dbReference type="GO" id="GO:0006011">
    <property type="term" value="P:UDP-alpha-D-glucose metabolic process"/>
    <property type="evidence" value="ECO:0007669"/>
    <property type="project" value="InterPro"/>
</dbReference>
<reference evidence="16 17" key="1">
    <citation type="submission" date="2018-06" db="EMBL/GenBank/DDBJ databases">
        <authorList>
            <consortium name="Pathogen Informatics"/>
            <person name="Doyle S."/>
        </authorList>
    </citation>
    <scope>NUCLEOTIDE SEQUENCE [LARGE SCALE GENOMIC DNA]</scope>
    <source>
        <strain evidence="16 17">NCTC11532</strain>
    </source>
</reference>
<keyword evidence="15" id="KW-0732">Signal</keyword>
<dbReference type="PANTHER" id="PTHR39083">
    <property type="entry name" value="CYCLIC DI-GMP-BINDING PROTEIN"/>
    <property type="match status" value="1"/>
</dbReference>
<evidence type="ECO:0000256" key="1">
    <source>
        <dbReference type="ARBA" id="ARBA00002057"/>
    </source>
</evidence>
<dbReference type="UniPathway" id="UPA00694"/>
<dbReference type="STRING" id="1122170.GCA_000701265_02097"/>
<keyword evidence="17" id="KW-1185">Reference proteome</keyword>
<dbReference type="RefSeq" id="WP_051635631.1">
    <property type="nucleotide sequence ID" value="NZ_CAAAIS010000007.1"/>
</dbReference>
<keyword evidence="9 15" id="KW-0973">c-di-GMP</keyword>
<comment type="function">
    <text evidence="1 15">Binds the cellulose synthase activator, bis-(3'-5') cyclic diguanylic acid (c-di-GMP).</text>
</comment>
<sequence length="735" mass="82638">MLRTAGFMIFLLSAVSVFAQDNANISLGSTPNASTTGSLRTVKIYFENSRKKKNKVILKGNSTTKTIEFTIRKDEIVTKAQVHLSYIPSPSLQPIISQLKYYINEELLGVIPITANQLGKLNHFELTLDPRYIADYNRLTFEFVDQPIIKCQDVNSDTLWLEVSQSSALELVVQSLPINNDLSSFPRPFFDYLDYGLLKLPMVFAEQPNITQLQAAGLLASFFGSKSLWRGQSFPTYYNQIPKSNFVVFATNSSRPDFLKNYRTVDAPTIEIINNPNNPMKKVLLILGRDDKDLNLAVQAIAQGNILFRGTSVRVNKIESLEKRKPYDAPNWVPTNRPVQFSELEQFKGQLRSKGTIPYPIVLYFNLPPDLFSSKATGVPVHMKYRYSIPPALGFSYVTVNLNDYFVTDYRLSAEGQKKEPHLETKSISKGGSETFTIPNEALQPSNQLQFSFNYVTEYCGNLAINSADIDSTSTIDFSNYYHYMKLPDLSAYINSGFPFSRFADLSESMVLIDKDPEPKEVTTLLNALGNIGSQTGYPATAYTLTNDPSLIKNKDKDVLIIGRIPAKFLDEHKLNLLIERTQSWVREPMRKNELGGPPENSNTIPATLTSVSSSNPVAGMIQVQSPYHSQRSIIALLAEGPSGFDLLNNALTDQEKQTKINGSVSIFRNSGVNSLLVGDIYHIGYIPLWTQFWLVIQKYPISLSIAALLVAVIFTFILWRVIKEVRRRRLKVNN</sequence>
<comment type="subcellular location">
    <subcellularLocation>
        <location evidence="2">Cell inner membrane</location>
        <topology evidence="2">Single-pass membrane protein</topology>
    </subcellularLocation>
</comment>
<evidence type="ECO:0000256" key="4">
    <source>
        <dbReference type="ARBA" id="ARBA00010714"/>
    </source>
</evidence>
<comment type="subunit">
    <text evidence="5 15">Tightly associated with the cellulose synthase catalytic subunit.</text>
</comment>
<evidence type="ECO:0000256" key="15">
    <source>
        <dbReference type="RuleBase" id="RU365021"/>
    </source>
</evidence>
<evidence type="ECO:0000256" key="10">
    <source>
        <dbReference type="ARBA" id="ARBA00022692"/>
    </source>
</evidence>
<dbReference type="AlphaFoldDB" id="A0A378LP36"/>
<evidence type="ECO:0000256" key="13">
    <source>
        <dbReference type="ARBA" id="ARBA00023136"/>
    </source>
</evidence>
<dbReference type="InterPro" id="IPR018513">
    <property type="entry name" value="Cell_synthase_bac"/>
</dbReference>
<evidence type="ECO:0000313" key="16">
    <source>
        <dbReference type="EMBL" id="STY28745.1"/>
    </source>
</evidence>
<keyword evidence="10 15" id="KW-0812">Transmembrane</keyword>
<accession>A0A378LP36</accession>
<comment type="similarity">
    <text evidence="4 15">Belongs to the AcsB/BcsB family.</text>
</comment>
<evidence type="ECO:0000256" key="5">
    <source>
        <dbReference type="ARBA" id="ARBA00011437"/>
    </source>
</evidence>
<comment type="pathway">
    <text evidence="3 15">Glycan metabolism; bacterial cellulose biosynthesis.</text>
</comment>
<gene>
    <name evidence="16" type="primary">bcsB</name>
    <name evidence="16" type="ORF">NCTC11532_00920</name>
</gene>
<dbReference type="GO" id="GO:0030244">
    <property type="term" value="P:cellulose biosynthetic process"/>
    <property type="evidence" value="ECO:0007669"/>
    <property type="project" value="UniProtKB-KW"/>
</dbReference>
<organism evidence="16 17">
    <name type="scientific">Legionella wadsworthii</name>
    <dbReference type="NCBI Taxonomy" id="28088"/>
    <lineage>
        <taxon>Bacteria</taxon>
        <taxon>Pseudomonadati</taxon>
        <taxon>Pseudomonadota</taxon>
        <taxon>Gammaproteobacteria</taxon>
        <taxon>Legionellales</taxon>
        <taxon>Legionellaceae</taxon>
        <taxon>Legionella</taxon>
    </lineage>
</organism>
<dbReference type="Proteomes" id="UP000255297">
    <property type="component" value="Unassembled WGS sequence"/>
</dbReference>
<evidence type="ECO:0000256" key="12">
    <source>
        <dbReference type="ARBA" id="ARBA00022989"/>
    </source>
</evidence>
<keyword evidence="11 15" id="KW-0135">Cellulose biosynthesis</keyword>
<dbReference type="PANTHER" id="PTHR39083:SF1">
    <property type="entry name" value="CYCLIC DI-GMP-BINDING PROTEIN"/>
    <property type="match status" value="1"/>
</dbReference>
<evidence type="ECO:0000313" key="17">
    <source>
        <dbReference type="Proteomes" id="UP000255297"/>
    </source>
</evidence>
<dbReference type="PRINTS" id="PR01440">
    <property type="entry name" value="CELLSNTHASEB"/>
</dbReference>
<dbReference type="InterPro" id="IPR003920">
    <property type="entry name" value="Cell_synth_B"/>
</dbReference>